<reference evidence="2 3" key="1">
    <citation type="journal article" date="2011" name="Nat. Biotechnol.">
        <title>Comparative genomic analysis of the thermophilic biomass-degrading fungi Myceliophthora thermophila and Thielavia terrestris.</title>
        <authorList>
            <person name="Berka R.M."/>
            <person name="Grigoriev I.V."/>
            <person name="Otillar R."/>
            <person name="Salamov A."/>
            <person name="Grimwood J."/>
            <person name="Reid I."/>
            <person name="Ishmael N."/>
            <person name="John T."/>
            <person name="Darmond C."/>
            <person name="Moisan M.-C."/>
            <person name="Henrissat B."/>
            <person name="Coutinho P.M."/>
            <person name="Lombard V."/>
            <person name="Natvig D.O."/>
            <person name="Lindquist E."/>
            <person name="Schmutz J."/>
            <person name="Lucas S."/>
            <person name="Harris P."/>
            <person name="Powlowski J."/>
            <person name="Bellemare A."/>
            <person name="Taylor D."/>
            <person name="Butler G."/>
            <person name="de Vries R.P."/>
            <person name="Allijn I.E."/>
            <person name="van den Brink J."/>
            <person name="Ushinsky S."/>
            <person name="Storms R."/>
            <person name="Powell A.J."/>
            <person name="Paulsen I.T."/>
            <person name="Elbourne L.D.H."/>
            <person name="Baker S.E."/>
            <person name="Magnuson J."/>
            <person name="LaBoissiere S."/>
            <person name="Clutterbuck A.J."/>
            <person name="Martinez D."/>
            <person name="Wogulis M."/>
            <person name="de Leon A.L."/>
            <person name="Rey M.W."/>
            <person name="Tsang A."/>
        </authorList>
    </citation>
    <scope>NUCLEOTIDE SEQUENCE [LARGE SCALE GENOMIC DNA]</scope>
    <source>
        <strain evidence="3">ATCC 38088 / NRRL 8126</strain>
    </source>
</reference>
<name>G2QY20_THETT</name>
<dbReference type="Proteomes" id="UP000008181">
    <property type="component" value="Chromosome 1"/>
</dbReference>
<evidence type="ECO:0000313" key="3">
    <source>
        <dbReference type="Proteomes" id="UP000008181"/>
    </source>
</evidence>
<dbReference type="InterPro" id="IPR029498">
    <property type="entry name" value="HeLo_dom"/>
</dbReference>
<dbReference type="GeneID" id="11521084"/>
<dbReference type="PANTHER" id="PTHR37542">
    <property type="entry name" value="HELO DOMAIN-CONTAINING PROTEIN-RELATED"/>
    <property type="match status" value="1"/>
</dbReference>
<proteinExistence type="predicted"/>
<dbReference type="Gene3D" id="1.20.120.1020">
    <property type="entry name" value="Prion-inhibition and propagation, HeLo domain"/>
    <property type="match status" value="1"/>
</dbReference>
<dbReference type="HOGENOM" id="CLU_017444_1_0_1"/>
<keyword evidence="3" id="KW-1185">Reference proteome</keyword>
<dbReference type="OrthoDB" id="1911848at2759"/>
<protein>
    <recommendedName>
        <fullName evidence="1">Prion-inhibition and propagation HeLo domain-containing protein</fullName>
    </recommendedName>
</protein>
<dbReference type="eggNOG" id="ENOG502SN8B">
    <property type="taxonomic scope" value="Eukaryota"/>
</dbReference>
<dbReference type="InterPro" id="IPR011009">
    <property type="entry name" value="Kinase-like_dom_sf"/>
</dbReference>
<evidence type="ECO:0000259" key="1">
    <source>
        <dbReference type="Pfam" id="PF14479"/>
    </source>
</evidence>
<dbReference type="PANTHER" id="PTHR37542:SF1">
    <property type="entry name" value="PRION-INHIBITION AND PROPAGATION HELO DOMAIN-CONTAINING PROTEIN"/>
    <property type="match status" value="1"/>
</dbReference>
<feature type="domain" description="Prion-inhibition and propagation HeLo" evidence="1">
    <location>
        <begin position="4"/>
        <end position="231"/>
    </location>
</feature>
<dbReference type="Gene3D" id="1.10.510.10">
    <property type="entry name" value="Transferase(Phosphotransferase) domain 1"/>
    <property type="match status" value="1"/>
</dbReference>
<dbReference type="SUPFAM" id="SSF56112">
    <property type="entry name" value="Protein kinase-like (PK-like)"/>
    <property type="match status" value="1"/>
</dbReference>
<dbReference type="RefSeq" id="XP_003650423.1">
    <property type="nucleotide sequence ID" value="XM_003650375.1"/>
</dbReference>
<sequence>MEVASGIISLTCDVFDATVRIFNFITALVDMPREYEQYRLQLIIEYNRVLAWGKAAGLIDVPEGSTLGATLGAEGIELAATIARIQWLLSEFRDLNARYGNEVPRPSKEGDHEKGIDGQPTDIDVLKAISSLAVSYEAKKKERRHRRGTNHIREFFEKAARNAKDVVTHPIRVRWVAIDKDAFAALLQDLHVLTERLHELMRNYREKRIDDITAKTYREMILTRDNVQDLKFMLDAVTSLISTSALTRKEKEAHTNDRTLQDLIQLKKISRASESILSQLAHDPTFDISGRLSELGITVRAYSEADLSEDFTWNEHEVDAPERLPRPRGILTTNEGDIPVWIEWKSIGNIPPGSDREKEAGLRTLALAEMLHLPKPATLHAPECIGYFDDRDVSGADRYGWIFKMPDGSDYDTRVLSLHDMFGRGARLRPSLSQRVAMASALCATVLDLHAVNWLHKGIFSDNVLFHFNGDAGGAAADDAGLGYDPEKPVLSGFEFSRPDGTHTTAREVDVVWDLYRWPAIQRERPTERNSRKTYDLYSLGLVLLEIAHWEKLSTLMHLGKKEADSGGGVDGHSVPLGESKMVRDWLLGIQGGAPFEEAGLPNPLQELRNIAGDRYWRAVERCLWAHGEKGFGVDELADQSNDSSVGIALQEAFTEHVVEALRSVHV</sequence>
<dbReference type="InterPro" id="IPR038305">
    <property type="entry name" value="HeLo_sf"/>
</dbReference>
<dbReference type="AlphaFoldDB" id="G2QY20"/>
<accession>G2QY20</accession>
<organism evidence="2 3">
    <name type="scientific">Thermothielavioides terrestris (strain ATCC 38088 / NRRL 8126)</name>
    <name type="common">Thielavia terrestris</name>
    <dbReference type="NCBI Taxonomy" id="578455"/>
    <lineage>
        <taxon>Eukaryota</taxon>
        <taxon>Fungi</taxon>
        <taxon>Dikarya</taxon>
        <taxon>Ascomycota</taxon>
        <taxon>Pezizomycotina</taxon>
        <taxon>Sordariomycetes</taxon>
        <taxon>Sordariomycetidae</taxon>
        <taxon>Sordariales</taxon>
        <taxon>Chaetomiaceae</taxon>
        <taxon>Thermothielavioides</taxon>
        <taxon>Thermothielavioides terrestris</taxon>
    </lineage>
</organism>
<dbReference type="KEGG" id="ttt:THITE_2109852"/>
<evidence type="ECO:0000313" key="2">
    <source>
        <dbReference type="EMBL" id="AEO64087.1"/>
    </source>
</evidence>
<gene>
    <name evidence="2" type="ORF">THITE_2109852</name>
</gene>
<dbReference type="EMBL" id="CP003009">
    <property type="protein sequence ID" value="AEO64087.1"/>
    <property type="molecule type" value="Genomic_DNA"/>
</dbReference>
<dbReference type="Pfam" id="PF14479">
    <property type="entry name" value="HeLo"/>
    <property type="match status" value="1"/>
</dbReference>